<accession>A0ACC1CSM8</accession>
<organism evidence="1 2">
    <name type="scientific">Dendrolimus kikuchii</name>
    <dbReference type="NCBI Taxonomy" id="765133"/>
    <lineage>
        <taxon>Eukaryota</taxon>
        <taxon>Metazoa</taxon>
        <taxon>Ecdysozoa</taxon>
        <taxon>Arthropoda</taxon>
        <taxon>Hexapoda</taxon>
        <taxon>Insecta</taxon>
        <taxon>Pterygota</taxon>
        <taxon>Neoptera</taxon>
        <taxon>Endopterygota</taxon>
        <taxon>Lepidoptera</taxon>
        <taxon>Glossata</taxon>
        <taxon>Ditrysia</taxon>
        <taxon>Bombycoidea</taxon>
        <taxon>Lasiocampidae</taxon>
        <taxon>Dendrolimus</taxon>
    </lineage>
</organism>
<evidence type="ECO:0000313" key="1">
    <source>
        <dbReference type="EMBL" id="KAJ0174679.1"/>
    </source>
</evidence>
<keyword evidence="2" id="KW-1185">Reference proteome</keyword>
<dbReference type="Proteomes" id="UP000824533">
    <property type="component" value="Linkage Group LG17"/>
</dbReference>
<name>A0ACC1CSM8_9NEOP</name>
<comment type="caution">
    <text evidence="1">The sequence shown here is derived from an EMBL/GenBank/DDBJ whole genome shotgun (WGS) entry which is preliminary data.</text>
</comment>
<protein>
    <submittedName>
        <fullName evidence="1">Uncharacterized protein</fullName>
    </submittedName>
</protein>
<proteinExistence type="predicted"/>
<evidence type="ECO:0000313" key="2">
    <source>
        <dbReference type="Proteomes" id="UP000824533"/>
    </source>
</evidence>
<dbReference type="EMBL" id="CM034403">
    <property type="protein sequence ID" value="KAJ0174679.1"/>
    <property type="molecule type" value="Genomic_DNA"/>
</dbReference>
<sequence>MKTVIILLGLVALALGSVVPVHQHKYTTKDVDAKFVEVQRKILWLFQDVEQINTDDEYYKIGKDYDIAANIENYTNKKAVEEFLVMYKSGTMLPKYHVFTIFKENMREQAIALFHLFYYAKDFETFYKTAAFARVYLNEGLFLYTYYIAVLQRPDTHGYVLPAPYEVYPQLFANLDVLNRIYDIKMENGIVDSDSAAQYGIVKENDYFVFYANYSSAFIFNSEEQKLAYLTEDVGFNAYYYYFHSHLPFWWSSTKYGPLKERRGEVYFYFYQQLLARYYLERLTNCLGPIPQFSWYSPIKTGFYPLMTTYYTPLVQRPDLYVVHTEKNYEKVRFLDIYEKTFHQYLQEGQFTAFNKTISFFDPSAINFVGNFWQDNADLYDEEVTKKFQRSYEIVARQVLGAGPETVDKYTVMPSVLDFYQTSLRDPVFYQLYSRIMDYIIEFKEYQEPYSSQNLLFSGVEVTDIEVTKLTTFFEFYDFDASDSIFLSKEEMKSYPHTFKVRQPRLNHKSFTVNIDVKSDTACDAVVKIFIGPKYNENGFPVSLEKDWMKFYELDWFTQKLNQGQNKITRKSDDFVMFKEDSVPMTEIFKLLDQGKIPKYMSEYFYSMPNRLMLPKGTPGGYPFELFVFVYPYEAASKDLAAFEEFLPVNKPFGYPLDRPVLDASFKQPNMYFKEVQINHEGEVYPYTLNVPSYFTKPNVVPKH</sequence>
<reference evidence="1 2" key="1">
    <citation type="journal article" date="2021" name="Front. Genet.">
        <title>Chromosome-Level Genome Assembly Reveals Significant Gene Expansion in the Toll and IMD Signaling Pathways of Dendrolimus kikuchii.</title>
        <authorList>
            <person name="Zhou J."/>
            <person name="Wu P."/>
            <person name="Xiong Z."/>
            <person name="Liu N."/>
            <person name="Zhao N."/>
            <person name="Ji M."/>
            <person name="Qiu Y."/>
            <person name="Yang B."/>
        </authorList>
    </citation>
    <scope>NUCLEOTIDE SEQUENCE [LARGE SCALE GENOMIC DNA]</scope>
    <source>
        <strain evidence="1">Ann1</strain>
    </source>
</reference>
<gene>
    <name evidence="1" type="ORF">K1T71_009787</name>
</gene>